<organism evidence="2 3">
    <name type="scientific">Vigna mungo</name>
    <name type="common">Black gram</name>
    <name type="synonym">Phaseolus mungo</name>
    <dbReference type="NCBI Taxonomy" id="3915"/>
    <lineage>
        <taxon>Eukaryota</taxon>
        <taxon>Viridiplantae</taxon>
        <taxon>Streptophyta</taxon>
        <taxon>Embryophyta</taxon>
        <taxon>Tracheophyta</taxon>
        <taxon>Spermatophyta</taxon>
        <taxon>Magnoliopsida</taxon>
        <taxon>eudicotyledons</taxon>
        <taxon>Gunneridae</taxon>
        <taxon>Pentapetalae</taxon>
        <taxon>rosids</taxon>
        <taxon>fabids</taxon>
        <taxon>Fabales</taxon>
        <taxon>Fabaceae</taxon>
        <taxon>Papilionoideae</taxon>
        <taxon>50 kb inversion clade</taxon>
        <taxon>NPAAA clade</taxon>
        <taxon>indigoferoid/millettioid clade</taxon>
        <taxon>Phaseoleae</taxon>
        <taxon>Vigna</taxon>
    </lineage>
</organism>
<reference evidence="2 3" key="1">
    <citation type="journal article" date="2023" name="Life. Sci Alliance">
        <title>Evolutionary insights into 3D genome organization and epigenetic landscape of Vigna mungo.</title>
        <authorList>
            <person name="Junaid A."/>
            <person name="Singh B."/>
            <person name="Bhatia S."/>
        </authorList>
    </citation>
    <scope>NUCLEOTIDE SEQUENCE [LARGE SCALE GENOMIC DNA]</scope>
    <source>
        <strain evidence="2">Urdbean</strain>
    </source>
</reference>
<protein>
    <submittedName>
        <fullName evidence="2">Uncharacterized protein</fullName>
    </submittedName>
</protein>
<feature type="region of interest" description="Disordered" evidence="1">
    <location>
        <begin position="76"/>
        <end position="103"/>
    </location>
</feature>
<sequence length="103" mass="11510">MYSFLIGILEHYFLIPEENYGGKLPGHHGGGAVEAVQQDKGGRSNKEHNVNEKLAEMKLIFIIQIAVSKLDDSGIPNKQPIGLQNRKRANHTILTQKKSNRGY</sequence>
<dbReference type="AlphaFoldDB" id="A0AAQ3S0K0"/>
<evidence type="ECO:0000313" key="3">
    <source>
        <dbReference type="Proteomes" id="UP001374535"/>
    </source>
</evidence>
<evidence type="ECO:0000313" key="2">
    <source>
        <dbReference type="EMBL" id="WVZ13217.1"/>
    </source>
</evidence>
<accession>A0AAQ3S0K0</accession>
<gene>
    <name evidence="2" type="ORF">V8G54_017747</name>
</gene>
<keyword evidence="3" id="KW-1185">Reference proteome</keyword>
<dbReference type="EMBL" id="CP144696">
    <property type="protein sequence ID" value="WVZ13217.1"/>
    <property type="molecule type" value="Genomic_DNA"/>
</dbReference>
<evidence type="ECO:0000256" key="1">
    <source>
        <dbReference type="SAM" id="MobiDB-lite"/>
    </source>
</evidence>
<name>A0AAQ3S0K0_VIGMU</name>
<dbReference type="Proteomes" id="UP001374535">
    <property type="component" value="Chromosome 5"/>
</dbReference>
<proteinExistence type="predicted"/>